<evidence type="ECO:0000313" key="1">
    <source>
        <dbReference type="EMBL" id="NVP02806.1"/>
    </source>
</evidence>
<gene>
    <name evidence="1" type="ORF">HWA77_21590</name>
</gene>
<evidence type="ECO:0000313" key="2">
    <source>
        <dbReference type="Proteomes" id="UP000533429"/>
    </source>
</evidence>
<dbReference type="Proteomes" id="UP000533429">
    <property type="component" value="Unassembled WGS sequence"/>
</dbReference>
<dbReference type="AlphaFoldDB" id="A0A850QVY8"/>
<reference evidence="1 2" key="1">
    <citation type="submission" date="2020-06" db="EMBL/GenBank/DDBJ databases">
        <title>Photobacterium damselae subsp. damselae comparative genomics.</title>
        <authorList>
            <person name="Osorio C.R."/>
        </authorList>
    </citation>
    <scope>NUCLEOTIDE SEQUENCE [LARGE SCALE GENOMIC DNA]</scope>
    <source>
        <strain evidence="1 2">TW250/03</strain>
    </source>
</reference>
<comment type="caution">
    <text evidence="1">The sequence shown here is derived from an EMBL/GenBank/DDBJ whole genome shotgun (WGS) entry which is preliminary data.</text>
</comment>
<organism evidence="1 2">
    <name type="scientific">Photobacterium damselae subsp. damselae</name>
    <name type="common">Listonella damsela</name>
    <dbReference type="NCBI Taxonomy" id="85581"/>
    <lineage>
        <taxon>Bacteria</taxon>
        <taxon>Pseudomonadati</taxon>
        <taxon>Pseudomonadota</taxon>
        <taxon>Gammaproteobacteria</taxon>
        <taxon>Vibrionales</taxon>
        <taxon>Vibrionaceae</taxon>
        <taxon>Photobacterium</taxon>
    </lineage>
</organism>
<name>A0A850QVY8_PHODD</name>
<accession>A0A850QVY8</accession>
<protein>
    <submittedName>
        <fullName evidence="1">Uncharacterized protein</fullName>
    </submittedName>
</protein>
<sequence>MFTEEVAAFISNSMKVELHSIVDKLNEAELKESKADLIKLVEFCVRELISYEPNRIKPVMCLSNQNSAQATINKYALELTEKIGENEHVSEVIDALRHSFSCFAYNGLHQLYTRQENESWHPKVVLTEVLKPNDIEMLDEEVVLYRGCNLTEYESKDFGQAWSTSKDRATDFAYKHYASQAWFDRNSRVVLRAVYPRDKVLFSDQRIEFEVVVDPKYLMKVEIYT</sequence>
<proteinExistence type="predicted"/>
<dbReference type="EMBL" id="JABXOR010001400">
    <property type="protein sequence ID" value="NVP02806.1"/>
    <property type="molecule type" value="Genomic_DNA"/>
</dbReference>